<dbReference type="AlphaFoldDB" id="A0A1B7XS68"/>
<evidence type="ECO:0000313" key="1">
    <source>
        <dbReference type="EMBL" id="OBR02605.1"/>
    </source>
</evidence>
<dbReference type="GeneID" id="28872912"/>
<gene>
    <name evidence="1" type="ORF">CH63R_13831</name>
</gene>
<reference evidence="2" key="1">
    <citation type="journal article" date="2017" name="BMC Genomics">
        <title>Gapless genome assembly of Colletotrichum higginsianum reveals chromosome structure and association of transposable elements with secondary metabolite gene clusters.</title>
        <authorList>
            <person name="Dallery J.-F."/>
            <person name="Lapalu N."/>
            <person name="Zampounis A."/>
            <person name="Pigne S."/>
            <person name="Luyten I."/>
            <person name="Amselem J."/>
            <person name="Wittenberg A.H.J."/>
            <person name="Zhou S."/>
            <person name="de Queiroz M.V."/>
            <person name="Robin G.P."/>
            <person name="Auger A."/>
            <person name="Hainaut M."/>
            <person name="Henrissat B."/>
            <person name="Kim K.-T."/>
            <person name="Lee Y.-H."/>
            <person name="Lespinet O."/>
            <person name="Schwartz D.C."/>
            <person name="Thon M.R."/>
            <person name="O'Connell R.J."/>
        </authorList>
    </citation>
    <scope>NUCLEOTIDE SEQUENCE [LARGE SCALE GENOMIC DNA]</scope>
    <source>
        <strain evidence="2">IMI 349063</strain>
    </source>
</reference>
<comment type="caution">
    <text evidence="1">The sequence shown here is derived from an EMBL/GenBank/DDBJ whole genome shotgun (WGS) entry which is preliminary data.</text>
</comment>
<name>A0A1B7XS68_COLHI</name>
<dbReference type="Proteomes" id="UP000092177">
    <property type="component" value="Chromosome 10"/>
</dbReference>
<accession>A0A1B7XS68</accession>
<sequence>MEISSKSPAKKGDLIHRAKSHGAAAAAAALYSRPSLLFDNGRRATPNSNSTTCGVCVGQVADTVGSVGLVVRRPSSESPSRKMAAARSHHVRIPPSARLRRRETCLPFDLRQAAHGTRNIRWY</sequence>
<dbReference type="EMBL" id="LTAN01000010">
    <property type="protein sequence ID" value="OBR02605.1"/>
    <property type="molecule type" value="Genomic_DNA"/>
</dbReference>
<evidence type="ECO:0000313" key="2">
    <source>
        <dbReference type="Proteomes" id="UP000092177"/>
    </source>
</evidence>
<protein>
    <submittedName>
        <fullName evidence="1">Uncharacterized protein</fullName>
    </submittedName>
</protein>
<dbReference type="VEuPathDB" id="FungiDB:CH63R_13831"/>
<organism evidence="1 2">
    <name type="scientific">Colletotrichum higginsianum (strain IMI 349063)</name>
    <name type="common">Crucifer anthracnose fungus</name>
    <dbReference type="NCBI Taxonomy" id="759273"/>
    <lineage>
        <taxon>Eukaryota</taxon>
        <taxon>Fungi</taxon>
        <taxon>Dikarya</taxon>
        <taxon>Ascomycota</taxon>
        <taxon>Pezizomycotina</taxon>
        <taxon>Sordariomycetes</taxon>
        <taxon>Hypocreomycetidae</taxon>
        <taxon>Glomerellales</taxon>
        <taxon>Glomerellaceae</taxon>
        <taxon>Colletotrichum</taxon>
        <taxon>Colletotrichum destructivum species complex</taxon>
    </lineage>
</organism>
<dbReference type="KEGG" id="chig:CH63R_13831"/>
<keyword evidence="2" id="KW-1185">Reference proteome</keyword>
<proteinExistence type="predicted"/>
<dbReference type="RefSeq" id="XP_018151123.1">
    <property type="nucleotide sequence ID" value="XM_018308805.1"/>
</dbReference>